<reference evidence="1" key="2">
    <citation type="submission" date="2020-05" db="UniProtKB">
        <authorList>
            <consortium name="EnsemblMetazoa"/>
        </authorList>
    </citation>
    <scope>IDENTIFICATION</scope>
    <source>
        <strain evidence="1">Epiroticus2</strain>
    </source>
</reference>
<dbReference type="PANTHER" id="PTHR33053">
    <property type="entry name" value="PROTEIN, PUTATIVE-RELATED"/>
    <property type="match status" value="1"/>
</dbReference>
<dbReference type="Proteomes" id="UP000075885">
    <property type="component" value="Unassembled WGS sequence"/>
</dbReference>
<dbReference type="PANTHER" id="PTHR33053:SF9">
    <property type="entry name" value="AGAP000105-PA"/>
    <property type="match status" value="1"/>
</dbReference>
<proteinExistence type="predicted"/>
<dbReference type="VEuPathDB" id="VectorBase:AEPI011407"/>
<organism evidence="1 2">
    <name type="scientific">Anopheles epiroticus</name>
    <dbReference type="NCBI Taxonomy" id="199890"/>
    <lineage>
        <taxon>Eukaryota</taxon>
        <taxon>Metazoa</taxon>
        <taxon>Ecdysozoa</taxon>
        <taxon>Arthropoda</taxon>
        <taxon>Hexapoda</taxon>
        <taxon>Insecta</taxon>
        <taxon>Pterygota</taxon>
        <taxon>Neoptera</taxon>
        <taxon>Endopterygota</taxon>
        <taxon>Diptera</taxon>
        <taxon>Nematocera</taxon>
        <taxon>Culicoidea</taxon>
        <taxon>Culicidae</taxon>
        <taxon>Anophelinae</taxon>
        <taxon>Anopheles</taxon>
    </lineage>
</organism>
<reference evidence="2" key="1">
    <citation type="submission" date="2013-03" db="EMBL/GenBank/DDBJ databases">
        <title>The Genome Sequence of Anopheles epiroticus epiroticus2.</title>
        <authorList>
            <consortium name="The Broad Institute Genomics Platform"/>
            <person name="Neafsey D.E."/>
            <person name="Howell P."/>
            <person name="Walker B."/>
            <person name="Young S.K."/>
            <person name="Zeng Q."/>
            <person name="Gargeya S."/>
            <person name="Fitzgerald M."/>
            <person name="Haas B."/>
            <person name="Abouelleil A."/>
            <person name="Allen A.W."/>
            <person name="Alvarado L."/>
            <person name="Arachchi H.M."/>
            <person name="Berlin A.M."/>
            <person name="Chapman S.B."/>
            <person name="Gainer-Dewar J."/>
            <person name="Goldberg J."/>
            <person name="Griggs A."/>
            <person name="Gujja S."/>
            <person name="Hansen M."/>
            <person name="Howarth C."/>
            <person name="Imamovic A."/>
            <person name="Ireland A."/>
            <person name="Larimer J."/>
            <person name="McCowan C."/>
            <person name="Murphy C."/>
            <person name="Pearson M."/>
            <person name="Poon T.W."/>
            <person name="Priest M."/>
            <person name="Roberts A."/>
            <person name="Saif S."/>
            <person name="Shea T."/>
            <person name="Sisk P."/>
            <person name="Sykes S."/>
            <person name="Wortman J."/>
            <person name="Nusbaum C."/>
            <person name="Birren B."/>
        </authorList>
    </citation>
    <scope>NUCLEOTIDE SEQUENCE [LARGE SCALE GENOMIC DNA]</scope>
    <source>
        <strain evidence="2">Epiroticus2</strain>
    </source>
</reference>
<dbReference type="AlphaFoldDB" id="A0A182PWS0"/>
<protein>
    <submittedName>
        <fullName evidence="1">Uncharacterized protein</fullName>
    </submittedName>
</protein>
<dbReference type="STRING" id="199890.A0A182PWS0"/>
<name>A0A182PWS0_9DIPT</name>
<evidence type="ECO:0000313" key="2">
    <source>
        <dbReference type="Proteomes" id="UP000075885"/>
    </source>
</evidence>
<keyword evidence="2" id="KW-1185">Reference proteome</keyword>
<sequence length="353" mass="39702">MELNTNDAVEDVARHGKYGDMSLAECLRYCALVKGIPHETLNLILDILREKTPYRLPKDARTLLKTSRTATSSIINVDGGLFWYKGVKQCLLNRFSNTTLPTELTLNVSIDGLPLYKSSPATIWPNMCMKYYMHEIPLAPPMTVAIFHAISKPPSIEDFLRPFVTELNELEETGLIIKDVQHEVKVRAIIADAPARAFVKGVANFNAKHGCLKCTCVGEYNSSSRTVIFKGVDASPRTDALFRLSAYGEHHKEPSPLLDLQYLNIVEDVIVSDRLHLIDLGIMRKLLKGWILGRLGQPKWSREKCVAFSNALKAIKLPFEIHRPFRSVQDINYWKASEYSSFLHYAGAGVLKG</sequence>
<evidence type="ECO:0000313" key="1">
    <source>
        <dbReference type="EnsemblMetazoa" id="AEPI011407-PA"/>
    </source>
</evidence>
<accession>A0A182PWS0</accession>
<dbReference type="EnsemblMetazoa" id="AEPI011407-RA">
    <property type="protein sequence ID" value="AEPI011407-PA"/>
    <property type="gene ID" value="AEPI011407"/>
</dbReference>